<dbReference type="GO" id="GO:0005737">
    <property type="term" value="C:cytoplasm"/>
    <property type="evidence" value="ECO:0007669"/>
    <property type="project" value="TreeGrafter"/>
</dbReference>
<dbReference type="EMBL" id="ASPP01000052">
    <property type="protein sequence ID" value="ETO37014.1"/>
    <property type="molecule type" value="Genomic_DNA"/>
</dbReference>
<reference evidence="7 8" key="1">
    <citation type="journal article" date="2013" name="Curr. Biol.">
        <title>The Genome of the Foraminiferan Reticulomyxa filosa.</title>
        <authorList>
            <person name="Glockner G."/>
            <person name="Hulsmann N."/>
            <person name="Schleicher M."/>
            <person name="Noegel A.A."/>
            <person name="Eichinger L."/>
            <person name="Gallinger C."/>
            <person name="Pawlowski J."/>
            <person name="Sierra R."/>
            <person name="Euteneuer U."/>
            <person name="Pillet L."/>
            <person name="Moustafa A."/>
            <person name="Platzer M."/>
            <person name="Groth M."/>
            <person name="Szafranski K."/>
            <person name="Schliwa M."/>
        </authorList>
    </citation>
    <scope>NUCLEOTIDE SEQUENCE [LARGE SCALE GENOMIC DNA]</scope>
</reference>
<evidence type="ECO:0000256" key="5">
    <source>
        <dbReference type="SAM" id="MobiDB-lite"/>
    </source>
</evidence>
<dbReference type="PROSITE" id="PS50089">
    <property type="entry name" value="ZF_RING_2"/>
    <property type="match status" value="1"/>
</dbReference>
<accession>X6PG63</accession>
<sequence>MSQATEEQLQQDQLHTIELRLSQFQNKQIIKMCVIQRKKPKASSYALEKECVDVEITKEHLEKCKSCSVCHENFKLGFKKYVVTGGDASALPCKHFFHDLCILEWLKNNNTCPMCRYELSSVDYEYEAQKWEKNKKDTDSSTSKNQNSEQKPSFSHMYG</sequence>
<keyword evidence="2 4" id="KW-0863">Zinc-finger</keyword>
<dbReference type="SUPFAM" id="SSF57850">
    <property type="entry name" value="RING/U-box"/>
    <property type="match status" value="1"/>
</dbReference>
<dbReference type="PANTHER" id="PTHR15710:SF243">
    <property type="entry name" value="E3 UBIQUITIN-PROTEIN LIGASE PRAJA-2 ISOFORM X1"/>
    <property type="match status" value="1"/>
</dbReference>
<name>X6PG63_RETFI</name>
<comment type="caution">
    <text evidence="7">The sequence shown here is derived from an EMBL/GenBank/DDBJ whole genome shotgun (WGS) entry which is preliminary data.</text>
</comment>
<dbReference type="AlphaFoldDB" id="X6PG63"/>
<evidence type="ECO:0000256" key="2">
    <source>
        <dbReference type="ARBA" id="ARBA00022771"/>
    </source>
</evidence>
<evidence type="ECO:0000256" key="1">
    <source>
        <dbReference type="ARBA" id="ARBA00022723"/>
    </source>
</evidence>
<keyword evidence="3" id="KW-0862">Zinc</keyword>
<gene>
    <name evidence="7" type="ORF">RFI_00048</name>
</gene>
<dbReference type="OrthoDB" id="10267526at2759"/>
<evidence type="ECO:0000313" key="8">
    <source>
        <dbReference type="Proteomes" id="UP000023152"/>
    </source>
</evidence>
<proteinExistence type="predicted"/>
<keyword evidence="1" id="KW-0479">Metal-binding</keyword>
<dbReference type="Pfam" id="PF13639">
    <property type="entry name" value="zf-RING_2"/>
    <property type="match status" value="1"/>
</dbReference>
<dbReference type="InterPro" id="IPR013083">
    <property type="entry name" value="Znf_RING/FYVE/PHD"/>
</dbReference>
<evidence type="ECO:0000259" key="6">
    <source>
        <dbReference type="PROSITE" id="PS50089"/>
    </source>
</evidence>
<dbReference type="GO" id="GO:0061630">
    <property type="term" value="F:ubiquitin protein ligase activity"/>
    <property type="evidence" value="ECO:0007669"/>
    <property type="project" value="TreeGrafter"/>
</dbReference>
<keyword evidence="8" id="KW-1185">Reference proteome</keyword>
<dbReference type="InterPro" id="IPR001841">
    <property type="entry name" value="Znf_RING"/>
</dbReference>
<dbReference type="Proteomes" id="UP000023152">
    <property type="component" value="Unassembled WGS sequence"/>
</dbReference>
<evidence type="ECO:0000256" key="3">
    <source>
        <dbReference type="ARBA" id="ARBA00022833"/>
    </source>
</evidence>
<evidence type="ECO:0000256" key="4">
    <source>
        <dbReference type="PROSITE-ProRule" id="PRU00175"/>
    </source>
</evidence>
<feature type="domain" description="RING-type" evidence="6">
    <location>
        <begin position="67"/>
        <end position="116"/>
    </location>
</feature>
<organism evidence="7 8">
    <name type="scientific">Reticulomyxa filosa</name>
    <dbReference type="NCBI Taxonomy" id="46433"/>
    <lineage>
        <taxon>Eukaryota</taxon>
        <taxon>Sar</taxon>
        <taxon>Rhizaria</taxon>
        <taxon>Retaria</taxon>
        <taxon>Foraminifera</taxon>
        <taxon>Monothalamids</taxon>
        <taxon>Reticulomyxidae</taxon>
        <taxon>Reticulomyxa</taxon>
    </lineage>
</organism>
<feature type="region of interest" description="Disordered" evidence="5">
    <location>
        <begin position="133"/>
        <end position="159"/>
    </location>
</feature>
<dbReference type="SMART" id="SM00184">
    <property type="entry name" value="RING"/>
    <property type="match status" value="1"/>
</dbReference>
<dbReference type="Gene3D" id="3.30.40.10">
    <property type="entry name" value="Zinc/RING finger domain, C3HC4 (zinc finger)"/>
    <property type="match status" value="1"/>
</dbReference>
<dbReference type="GO" id="GO:0008270">
    <property type="term" value="F:zinc ion binding"/>
    <property type="evidence" value="ECO:0007669"/>
    <property type="project" value="UniProtKB-KW"/>
</dbReference>
<protein>
    <recommendedName>
        <fullName evidence="6">RING-type domain-containing protein</fullName>
    </recommendedName>
</protein>
<dbReference type="PANTHER" id="PTHR15710">
    <property type="entry name" value="E3 UBIQUITIN-PROTEIN LIGASE PRAJA"/>
    <property type="match status" value="1"/>
</dbReference>
<dbReference type="GO" id="GO:0016567">
    <property type="term" value="P:protein ubiquitination"/>
    <property type="evidence" value="ECO:0007669"/>
    <property type="project" value="TreeGrafter"/>
</dbReference>
<evidence type="ECO:0000313" key="7">
    <source>
        <dbReference type="EMBL" id="ETO37014.1"/>
    </source>
</evidence>